<evidence type="ECO:0000256" key="2">
    <source>
        <dbReference type="ARBA" id="ARBA00007958"/>
    </source>
</evidence>
<dbReference type="InterPro" id="IPR006439">
    <property type="entry name" value="HAD-SF_hydro_IA"/>
</dbReference>
<dbReference type="GO" id="GO:0046872">
    <property type="term" value="F:metal ion binding"/>
    <property type="evidence" value="ECO:0007669"/>
    <property type="project" value="UniProtKB-KW"/>
</dbReference>
<protein>
    <submittedName>
        <fullName evidence="6">Uncharacterized protein</fullName>
    </submittedName>
</protein>
<keyword evidence="7" id="KW-1185">Reference proteome</keyword>
<name>Q8TPJ3_METAC</name>
<dbReference type="PhylomeDB" id="Q8TPJ3"/>
<proteinExistence type="inferred from homology"/>
<dbReference type="InterPro" id="IPR051400">
    <property type="entry name" value="HAD-like_hydrolase"/>
</dbReference>
<evidence type="ECO:0000256" key="1">
    <source>
        <dbReference type="ARBA" id="ARBA00001946"/>
    </source>
</evidence>
<evidence type="ECO:0000256" key="4">
    <source>
        <dbReference type="ARBA" id="ARBA00022801"/>
    </source>
</evidence>
<evidence type="ECO:0000256" key="5">
    <source>
        <dbReference type="ARBA" id="ARBA00022842"/>
    </source>
</evidence>
<dbReference type="InterPro" id="IPR041492">
    <property type="entry name" value="HAD_2"/>
</dbReference>
<dbReference type="EnsemblBacteria" id="AAM05322">
    <property type="protein sequence ID" value="AAM05322"/>
    <property type="gene ID" value="MA_1918"/>
</dbReference>
<evidence type="ECO:0000256" key="3">
    <source>
        <dbReference type="ARBA" id="ARBA00022723"/>
    </source>
</evidence>
<evidence type="ECO:0000313" key="6">
    <source>
        <dbReference type="EMBL" id="AAM05322.1"/>
    </source>
</evidence>
<dbReference type="STRING" id="188937.MA_1918"/>
<sequence>MSKVYPRKLIPGIKEVIRNLYNKYTLSLADNANADIKNVLKDLGVLQYFSCTDISDDIKISKPDCKFFQYYLDKLSTEPIETIFIGDRLDNDIIPAKVLGIRTIWFKNGIYGILEPKSQSEMSDVIIENAFEILNAVDYIESSSVYAL</sequence>
<dbReference type="HOGENOM" id="CLU_1754690_0_0_2"/>
<dbReference type="OrthoDB" id="27736at2157"/>
<dbReference type="Gene3D" id="3.40.50.1000">
    <property type="entry name" value="HAD superfamily/HAD-like"/>
    <property type="match status" value="1"/>
</dbReference>
<comment type="similarity">
    <text evidence="2">Belongs to the HAD-like hydrolase superfamily.</text>
</comment>
<dbReference type="Proteomes" id="UP000002487">
    <property type="component" value="Chromosome"/>
</dbReference>
<reference evidence="6 7" key="1">
    <citation type="journal article" date="2002" name="Genome Res.">
        <title>The genome of Methanosarcina acetivorans reveals extensive metabolic and physiological diversity.</title>
        <authorList>
            <person name="Galagan J.E."/>
            <person name="Nusbaum C."/>
            <person name="Roy A."/>
            <person name="Endrizzi M.G."/>
            <person name="Macdonald P."/>
            <person name="FitzHugh W."/>
            <person name="Calvo S."/>
            <person name="Engels R."/>
            <person name="Smirnov S."/>
            <person name="Atnoor D."/>
            <person name="Brown A."/>
            <person name="Allen N."/>
            <person name="Naylor J."/>
            <person name="Stange-Thomann N."/>
            <person name="DeArellano K."/>
            <person name="Johnson R."/>
            <person name="Linton L."/>
            <person name="McEwan P."/>
            <person name="McKernan K."/>
            <person name="Talamas J."/>
            <person name="Tirrell A."/>
            <person name="Ye W."/>
            <person name="Zimmer A."/>
            <person name="Barber R.D."/>
            <person name="Cann I."/>
            <person name="Graham D.E."/>
            <person name="Grahame D.A."/>
            <person name="Guss A."/>
            <person name="Hedderich R."/>
            <person name="Ingram-Smith C."/>
            <person name="Kuettner C.H."/>
            <person name="Krzycki J.A."/>
            <person name="Leigh J.A."/>
            <person name="Li W."/>
            <person name="Liu J."/>
            <person name="Mukhopadhyay B."/>
            <person name="Reeve J.N."/>
            <person name="Smith K."/>
            <person name="Springer T.A."/>
            <person name="Umayam L.A."/>
            <person name="White O."/>
            <person name="White R.H."/>
            <person name="de Macario E.C."/>
            <person name="Ferry J.G."/>
            <person name="Jarrell K.F."/>
            <person name="Jing H."/>
            <person name="Macario A.J.L."/>
            <person name="Paulsen I."/>
            <person name="Pritchett M."/>
            <person name="Sowers K.R."/>
            <person name="Swanson R.V."/>
            <person name="Zinder S.H."/>
            <person name="Lander E."/>
            <person name="Metcalf W.W."/>
            <person name="Birren B."/>
        </authorList>
    </citation>
    <scope>NUCLEOTIDE SEQUENCE [LARGE SCALE GENOMIC DNA]</scope>
    <source>
        <strain evidence="7">ATCC 35395 / DSM 2834 / JCM 12185 / C2A</strain>
    </source>
</reference>
<dbReference type="SUPFAM" id="SSF56784">
    <property type="entry name" value="HAD-like"/>
    <property type="match status" value="1"/>
</dbReference>
<dbReference type="GO" id="GO:0044281">
    <property type="term" value="P:small molecule metabolic process"/>
    <property type="evidence" value="ECO:0007669"/>
    <property type="project" value="UniProtKB-ARBA"/>
</dbReference>
<keyword evidence="4" id="KW-0378">Hydrolase</keyword>
<gene>
    <name evidence="6" type="ordered locus">MA_1918</name>
</gene>
<keyword evidence="5" id="KW-0460">Magnesium</keyword>
<comment type="cofactor">
    <cofactor evidence="1">
        <name>Mg(2+)</name>
        <dbReference type="ChEBI" id="CHEBI:18420"/>
    </cofactor>
</comment>
<organism evidence="6 7">
    <name type="scientific">Methanosarcina acetivorans (strain ATCC 35395 / DSM 2834 / JCM 12185 / C2A)</name>
    <dbReference type="NCBI Taxonomy" id="188937"/>
    <lineage>
        <taxon>Archaea</taxon>
        <taxon>Methanobacteriati</taxon>
        <taxon>Methanobacteriota</taxon>
        <taxon>Stenosarchaea group</taxon>
        <taxon>Methanomicrobia</taxon>
        <taxon>Methanosarcinales</taxon>
        <taxon>Methanosarcinaceae</taxon>
        <taxon>Methanosarcina</taxon>
    </lineage>
</organism>
<accession>Q8TPJ3</accession>
<dbReference type="GO" id="GO:0016787">
    <property type="term" value="F:hydrolase activity"/>
    <property type="evidence" value="ECO:0007669"/>
    <property type="project" value="UniProtKB-KW"/>
</dbReference>
<keyword evidence="3" id="KW-0479">Metal-binding</keyword>
<dbReference type="EMBL" id="AE010299">
    <property type="protein sequence ID" value="AAM05322.1"/>
    <property type="molecule type" value="Genomic_DNA"/>
</dbReference>
<dbReference type="AlphaFoldDB" id="Q8TPJ3"/>
<dbReference type="PANTHER" id="PTHR46470:SF2">
    <property type="entry name" value="GLYCERALDEHYDE 3-PHOSPHATE PHOSPHATASE"/>
    <property type="match status" value="1"/>
</dbReference>
<dbReference type="InterPro" id="IPR023214">
    <property type="entry name" value="HAD_sf"/>
</dbReference>
<evidence type="ECO:0000313" key="7">
    <source>
        <dbReference type="Proteomes" id="UP000002487"/>
    </source>
</evidence>
<dbReference type="NCBIfam" id="TIGR01549">
    <property type="entry name" value="HAD-SF-IA-v1"/>
    <property type="match status" value="1"/>
</dbReference>
<dbReference type="InParanoid" id="Q8TPJ3"/>
<dbReference type="InterPro" id="IPR036412">
    <property type="entry name" value="HAD-like_sf"/>
</dbReference>
<dbReference type="PANTHER" id="PTHR46470">
    <property type="entry name" value="N-ACYLNEURAMINATE-9-PHOSPHATASE"/>
    <property type="match status" value="1"/>
</dbReference>
<dbReference type="KEGG" id="mac:MA_1918"/>
<dbReference type="Pfam" id="PF13419">
    <property type="entry name" value="HAD_2"/>
    <property type="match status" value="1"/>
</dbReference>